<evidence type="ECO:0000256" key="5">
    <source>
        <dbReference type="ARBA" id="ARBA00023242"/>
    </source>
</evidence>
<keyword evidence="3" id="KW-0677">Repeat</keyword>
<dbReference type="PANTHER" id="PTHR15263">
    <property type="entry name" value="I-KAPPA-B-LIKE PROTEIN IKBL"/>
    <property type="match status" value="1"/>
</dbReference>
<dbReference type="InterPro" id="IPR038753">
    <property type="entry name" value="NFKBIL1"/>
</dbReference>
<name>A0AAD7F663_9AGAR</name>
<evidence type="ECO:0000256" key="3">
    <source>
        <dbReference type="ARBA" id="ARBA00022737"/>
    </source>
</evidence>
<sequence>MTAPLRSPWPAEPHLSSKTDHPIFFTPPRTMNPVTPSKFGATGTPLFSSPQSTPSRSAGYFAFPPGSPSTSVLSPSFDPPPTRQQDELAEADRKRQAALDEAYAERVARDAALHKSRLEMEAAEAYKGEVDWVRSGGILRDGQGNRDYVRTEAIREELRLTALEKTLTERWTGYEARWTALVGKGGLDRAQYQNIQFGDVPWPTCPEEGQSVALADLTVSKIEEFLLGPLKVRGCTVTKKERVRSSLLRWHPDKMTGILARVVDSDSEAVRQGIHAVVLCLQQLNSRVESS</sequence>
<evidence type="ECO:0000256" key="4">
    <source>
        <dbReference type="ARBA" id="ARBA00023043"/>
    </source>
</evidence>
<evidence type="ECO:0000256" key="6">
    <source>
        <dbReference type="SAM" id="MobiDB-lite"/>
    </source>
</evidence>
<dbReference type="EMBL" id="JARKIF010000111">
    <property type="protein sequence ID" value="KAJ7604250.1"/>
    <property type="molecule type" value="Genomic_DNA"/>
</dbReference>
<proteinExistence type="predicted"/>
<protein>
    <submittedName>
        <fullName evidence="7">Uncharacterized protein</fullName>
    </submittedName>
</protein>
<dbReference type="GO" id="GO:0005634">
    <property type="term" value="C:nucleus"/>
    <property type="evidence" value="ECO:0007669"/>
    <property type="project" value="UniProtKB-SubCell"/>
</dbReference>
<comment type="subcellular location">
    <subcellularLocation>
        <location evidence="1">Nucleus</location>
    </subcellularLocation>
</comment>
<feature type="region of interest" description="Disordered" evidence="6">
    <location>
        <begin position="1"/>
        <end position="87"/>
    </location>
</feature>
<evidence type="ECO:0000256" key="1">
    <source>
        <dbReference type="ARBA" id="ARBA00004123"/>
    </source>
</evidence>
<keyword evidence="8" id="KW-1185">Reference proteome</keyword>
<keyword evidence="4" id="KW-0040">ANK repeat</keyword>
<evidence type="ECO:0000313" key="8">
    <source>
        <dbReference type="Proteomes" id="UP001221142"/>
    </source>
</evidence>
<dbReference type="GO" id="GO:0043124">
    <property type="term" value="P:negative regulation of canonical NF-kappaB signal transduction"/>
    <property type="evidence" value="ECO:0007669"/>
    <property type="project" value="InterPro"/>
</dbReference>
<feature type="compositionally biased region" description="Polar residues" evidence="6">
    <location>
        <begin position="45"/>
        <end position="56"/>
    </location>
</feature>
<reference evidence="7" key="1">
    <citation type="submission" date="2023-03" db="EMBL/GenBank/DDBJ databases">
        <title>Massive genome expansion in bonnet fungi (Mycena s.s.) driven by repeated elements and novel gene families across ecological guilds.</title>
        <authorList>
            <consortium name="Lawrence Berkeley National Laboratory"/>
            <person name="Harder C.B."/>
            <person name="Miyauchi S."/>
            <person name="Viragh M."/>
            <person name="Kuo A."/>
            <person name="Thoen E."/>
            <person name="Andreopoulos B."/>
            <person name="Lu D."/>
            <person name="Skrede I."/>
            <person name="Drula E."/>
            <person name="Henrissat B."/>
            <person name="Morin E."/>
            <person name="Kohler A."/>
            <person name="Barry K."/>
            <person name="LaButti K."/>
            <person name="Morin E."/>
            <person name="Salamov A."/>
            <person name="Lipzen A."/>
            <person name="Mereny Z."/>
            <person name="Hegedus B."/>
            <person name="Baldrian P."/>
            <person name="Stursova M."/>
            <person name="Weitz H."/>
            <person name="Taylor A."/>
            <person name="Grigoriev I.V."/>
            <person name="Nagy L.G."/>
            <person name="Martin F."/>
            <person name="Kauserud H."/>
        </authorList>
    </citation>
    <scope>NUCLEOTIDE SEQUENCE</scope>
    <source>
        <strain evidence="7">9284</strain>
    </source>
</reference>
<evidence type="ECO:0000256" key="2">
    <source>
        <dbReference type="ARBA" id="ARBA00022553"/>
    </source>
</evidence>
<dbReference type="PANTHER" id="PTHR15263:SF1">
    <property type="entry name" value="NF-KAPPA-B INHIBITOR-LIKE PROTEIN 1"/>
    <property type="match status" value="1"/>
</dbReference>
<keyword evidence="5" id="KW-0539">Nucleus</keyword>
<gene>
    <name evidence="7" type="ORF">FB45DRAFT_957582</name>
</gene>
<comment type="caution">
    <text evidence="7">The sequence shown here is derived from an EMBL/GenBank/DDBJ whole genome shotgun (WGS) entry which is preliminary data.</text>
</comment>
<keyword evidence="2" id="KW-0597">Phosphoprotein</keyword>
<dbReference type="AlphaFoldDB" id="A0AAD7F663"/>
<accession>A0AAD7F663</accession>
<evidence type="ECO:0000313" key="7">
    <source>
        <dbReference type="EMBL" id="KAJ7604250.1"/>
    </source>
</evidence>
<organism evidence="7 8">
    <name type="scientific">Roridomyces roridus</name>
    <dbReference type="NCBI Taxonomy" id="1738132"/>
    <lineage>
        <taxon>Eukaryota</taxon>
        <taxon>Fungi</taxon>
        <taxon>Dikarya</taxon>
        <taxon>Basidiomycota</taxon>
        <taxon>Agaricomycotina</taxon>
        <taxon>Agaricomycetes</taxon>
        <taxon>Agaricomycetidae</taxon>
        <taxon>Agaricales</taxon>
        <taxon>Marasmiineae</taxon>
        <taxon>Mycenaceae</taxon>
        <taxon>Roridomyces</taxon>
    </lineage>
</organism>
<dbReference type="Proteomes" id="UP001221142">
    <property type="component" value="Unassembled WGS sequence"/>
</dbReference>